<keyword evidence="1" id="KW-0812">Transmembrane</keyword>
<feature type="transmembrane region" description="Helical" evidence="1">
    <location>
        <begin position="166"/>
        <end position="190"/>
    </location>
</feature>
<evidence type="ECO:0000256" key="1">
    <source>
        <dbReference type="SAM" id="Phobius"/>
    </source>
</evidence>
<feature type="transmembrane region" description="Helical" evidence="1">
    <location>
        <begin position="37"/>
        <end position="57"/>
    </location>
</feature>
<feature type="transmembrane region" description="Helical" evidence="1">
    <location>
        <begin position="6"/>
        <end position="25"/>
    </location>
</feature>
<dbReference type="AlphaFoldDB" id="A0A5C3KQ78"/>
<dbReference type="OrthoDB" id="2988301at2759"/>
<proteinExistence type="predicted"/>
<gene>
    <name evidence="2" type="ORF">FA15DRAFT_657464</name>
</gene>
<keyword evidence="1" id="KW-0472">Membrane</keyword>
<reference evidence="2 3" key="1">
    <citation type="journal article" date="2019" name="Nat. Ecol. Evol.">
        <title>Megaphylogeny resolves global patterns of mushroom evolution.</title>
        <authorList>
            <person name="Varga T."/>
            <person name="Krizsan K."/>
            <person name="Foldi C."/>
            <person name="Dima B."/>
            <person name="Sanchez-Garcia M."/>
            <person name="Sanchez-Ramirez S."/>
            <person name="Szollosi G.J."/>
            <person name="Szarkandi J.G."/>
            <person name="Papp V."/>
            <person name="Albert L."/>
            <person name="Andreopoulos W."/>
            <person name="Angelini C."/>
            <person name="Antonin V."/>
            <person name="Barry K.W."/>
            <person name="Bougher N.L."/>
            <person name="Buchanan P."/>
            <person name="Buyck B."/>
            <person name="Bense V."/>
            <person name="Catcheside P."/>
            <person name="Chovatia M."/>
            <person name="Cooper J."/>
            <person name="Damon W."/>
            <person name="Desjardin D."/>
            <person name="Finy P."/>
            <person name="Geml J."/>
            <person name="Haridas S."/>
            <person name="Hughes K."/>
            <person name="Justo A."/>
            <person name="Karasinski D."/>
            <person name="Kautmanova I."/>
            <person name="Kiss B."/>
            <person name="Kocsube S."/>
            <person name="Kotiranta H."/>
            <person name="LaButti K.M."/>
            <person name="Lechner B.E."/>
            <person name="Liimatainen K."/>
            <person name="Lipzen A."/>
            <person name="Lukacs Z."/>
            <person name="Mihaltcheva S."/>
            <person name="Morgado L.N."/>
            <person name="Niskanen T."/>
            <person name="Noordeloos M.E."/>
            <person name="Ohm R.A."/>
            <person name="Ortiz-Santana B."/>
            <person name="Ovrebo C."/>
            <person name="Racz N."/>
            <person name="Riley R."/>
            <person name="Savchenko A."/>
            <person name="Shiryaev A."/>
            <person name="Soop K."/>
            <person name="Spirin V."/>
            <person name="Szebenyi C."/>
            <person name="Tomsovsky M."/>
            <person name="Tulloss R.E."/>
            <person name="Uehling J."/>
            <person name="Grigoriev I.V."/>
            <person name="Vagvolgyi C."/>
            <person name="Papp T."/>
            <person name="Martin F.M."/>
            <person name="Miettinen O."/>
            <person name="Hibbett D.S."/>
            <person name="Nagy L.G."/>
        </authorList>
    </citation>
    <scope>NUCLEOTIDE SEQUENCE [LARGE SCALE GENOMIC DNA]</scope>
    <source>
        <strain evidence="2 3">CBS 121175</strain>
    </source>
</reference>
<evidence type="ECO:0000313" key="2">
    <source>
        <dbReference type="EMBL" id="TFK22542.1"/>
    </source>
</evidence>
<feature type="transmembrane region" description="Helical" evidence="1">
    <location>
        <begin position="211"/>
        <end position="233"/>
    </location>
</feature>
<sequence>MATTSAHVFLALVYTGLVFMVLSLVTSLTLVKTRPFIEWYSSCVASIILALSFGLLIGEFDSLACGGSLAESSMSIPGCDSSRGTDFKSIISVQYHFEPESWFRDRILPPIVRSVIALYTRLAVGRIFYNDRYLYRVLAQHVVRNPSEARPFLVGAYCGVLKFQKISITGIFCVMVLNAVLGTYIAILLYRSRAALREAGAEIQNARTMSVRFGGMSIGILVLTVSFLVFQPLLARFQGSAGVELSVGAMILIIGLLFFTQKDIIYAWLDVFRKVKLRLFKKRRRTPMGRFKRVERYLEPRFSISGGQTSSKSPHLTVQDIQPAIQSCRPGTEYQEAPLRDFRRVVIDGDGSERMVEDKA</sequence>
<feature type="transmembrane region" description="Helical" evidence="1">
    <location>
        <begin position="245"/>
        <end position="269"/>
    </location>
</feature>
<protein>
    <submittedName>
        <fullName evidence="2">Uncharacterized protein</fullName>
    </submittedName>
</protein>
<dbReference type="Proteomes" id="UP000307440">
    <property type="component" value="Unassembled WGS sequence"/>
</dbReference>
<name>A0A5C3KQ78_COPMA</name>
<keyword evidence="3" id="KW-1185">Reference proteome</keyword>
<evidence type="ECO:0000313" key="3">
    <source>
        <dbReference type="Proteomes" id="UP000307440"/>
    </source>
</evidence>
<dbReference type="EMBL" id="ML210238">
    <property type="protein sequence ID" value="TFK22542.1"/>
    <property type="molecule type" value="Genomic_DNA"/>
</dbReference>
<organism evidence="2 3">
    <name type="scientific">Coprinopsis marcescibilis</name>
    <name type="common">Agaric fungus</name>
    <name type="synonym">Psathyrella marcescibilis</name>
    <dbReference type="NCBI Taxonomy" id="230819"/>
    <lineage>
        <taxon>Eukaryota</taxon>
        <taxon>Fungi</taxon>
        <taxon>Dikarya</taxon>
        <taxon>Basidiomycota</taxon>
        <taxon>Agaricomycotina</taxon>
        <taxon>Agaricomycetes</taxon>
        <taxon>Agaricomycetidae</taxon>
        <taxon>Agaricales</taxon>
        <taxon>Agaricineae</taxon>
        <taxon>Psathyrellaceae</taxon>
        <taxon>Coprinopsis</taxon>
    </lineage>
</organism>
<keyword evidence="1" id="KW-1133">Transmembrane helix</keyword>
<accession>A0A5C3KQ78</accession>